<dbReference type="KEGG" id="cma:Cmaq_1683"/>
<proteinExistence type="predicted"/>
<accession>A8MAC9</accession>
<dbReference type="Pfam" id="PF21706">
    <property type="entry name" value="FCSD_central"/>
    <property type="match status" value="1"/>
</dbReference>
<dbReference type="PANTHER" id="PTHR43755:SF1">
    <property type="entry name" value="FAD-DEPENDENT PYRIDINE NUCLEOTIDE-DISULPHIDE OXIDOREDUCTASE"/>
    <property type="match status" value="1"/>
</dbReference>
<gene>
    <name evidence="3" type="ordered locus">Cmaq_1683</name>
</gene>
<dbReference type="InterPro" id="IPR036188">
    <property type="entry name" value="FAD/NAD-bd_sf"/>
</dbReference>
<dbReference type="GeneID" id="5710366"/>
<evidence type="ECO:0000259" key="1">
    <source>
        <dbReference type="Pfam" id="PF07992"/>
    </source>
</evidence>
<dbReference type="HOGENOM" id="CLU_030742_5_1_2"/>
<sequence>MPRIVVVGGGIGGLTVASTLAQRLGTKVEVTILTKEPYYVSGPTRPLVLTNEEKLERIIRGYSNVGLKGVRIMYGAVTGVDPANRIVKYSESPPYGVKSSSLSYDYLVMAPGVIFDGSGINGYDKWGWVNTNVYDPGMLMELKNKLWSINQGTVLVYAPKAPYRCAPAPTETALLAHTILKHRGVRDKVKIIHIDANDKTQPPAIADKVKEIYDKAGIELITNQEIVELSNHEVITKSGERYSFDVLAMLEPNKAPSFIREVGLGDDWFNVRSPVDLRNTKYDDVLAVGDTAKLPFPKNQEIAFESALFAVNKIMEDLGINDRINVQYAFIGWAYLGNVEGMLETLSLQFGFDYTQQPPKVIKDPEPKREYTIQKDHWMQTYLSKLFG</sequence>
<protein>
    <submittedName>
        <fullName evidence="3">FAD-dependent pyridine nucleotide-disulphide oxidoreductase</fullName>
    </submittedName>
</protein>
<feature type="domain" description="FAD/NAD(P)-binding" evidence="1">
    <location>
        <begin position="3"/>
        <end position="113"/>
    </location>
</feature>
<dbReference type="OrthoDB" id="38899at2157"/>
<dbReference type="EMBL" id="CP000852">
    <property type="protein sequence ID" value="ABW02506.1"/>
    <property type="molecule type" value="Genomic_DNA"/>
</dbReference>
<dbReference type="InterPro" id="IPR023753">
    <property type="entry name" value="FAD/NAD-binding_dom"/>
</dbReference>
<evidence type="ECO:0000259" key="2">
    <source>
        <dbReference type="Pfam" id="PF21706"/>
    </source>
</evidence>
<dbReference type="InterPro" id="IPR052541">
    <property type="entry name" value="SQRD"/>
</dbReference>
<name>A8MAC9_CALMQ</name>
<dbReference type="InterPro" id="IPR049386">
    <property type="entry name" value="FCSD_central"/>
</dbReference>
<dbReference type="Gene3D" id="3.50.50.60">
    <property type="entry name" value="FAD/NAD(P)-binding domain"/>
    <property type="match status" value="2"/>
</dbReference>
<evidence type="ECO:0000313" key="4">
    <source>
        <dbReference type="Proteomes" id="UP000001137"/>
    </source>
</evidence>
<reference evidence="3 4" key="1">
    <citation type="submission" date="2007-10" db="EMBL/GenBank/DDBJ databases">
        <title>Complete sequence of Caldivirga maquilingensis IC-167.</title>
        <authorList>
            <consortium name="US DOE Joint Genome Institute"/>
            <person name="Copeland A."/>
            <person name="Lucas S."/>
            <person name="Lapidus A."/>
            <person name="Barry K."/>
            <person name="Glavina del Rio T."/>
            <person name="Dalin E."/>
            <person name="Tice H."/>
            <person name="Pitluck S."/>
            <person name="Saunders E."/>
            <person name="Brettin T."/>
            <person name="Bruce D."/>
            <person name="Detter J.C."/>
            <person name="Han C."/>
            <person name="Schmutz J."/>
            <person name="Larimer F."/>
            <person name="Land M."/>
            <person name="Hauser L."/>
            <person name="Kyrpides N."/>
            <person name="Ivanova N."/>
            <person name="Biddle J.F."/>
            <person name="Zhang Z."/>
            <person name="Fitz-Gibbon S.T."/>
            <person name="Lowe T.M."/>
            <person name="Saltikov C."/>
            <person name="House C.H."/>
            <person name="Richardson P."/>
        </authorList>
    </citation>
    <scope>NUCLEOTIDE SEQUENCE [LARGE SCALE GENOMIC DNA]</scope>
    <source>
        <strain evidence="4">ATCC 700844 / DSM 13496 / JCM 10307 / IC-167</strain>
    </source>
</reference>
<dbReference type="eggNOG" id="arCOG01065">
    <property type="taxonomic scope" value="Archaea"/>
</dbReference>
<dbReference type="Proteomes" id="UP000001137">
    <property type="component" value="Chromosome"/>
</dbReference>
<dbReference type="PANTHER" id="PTHR43755">
    <property type="match status" value="1"/>
</dbReference>
<dbReference type="GO" id="GO:0016491">
    <property type="term" value="F:oxidoreductase activity"/>
    <property type="evidence" value="ECO:0007669"/>
    <property type="project" value="InterPro"/>
</dbReference>
<keyword evidence="4" id="KW-1185">Reference proteome</keyword>
<dbReference type="AlphaFoldDB" id="A8MAC9"/>
<organism evidence="3 4">
    <name type="scientific">Caldivirga maquilingensis (strain ATCC 700844 / DSM 13496 / JCM 10307 / IC-167)</name>
    <dbReference type="NCBI Taxonomy" id="397948"/>
    <lineage>
        <taxon>Archaea</taxon>
        <taxon>Thermoproteota</taxon>
        <taxon>Thermoprotei</taxon>
        <taxon>Thermoproteales</taxon>
        <taxon>Thermoproteaceae</taxon>
        <taxon>Caldivirga</taxon>
    </lineage>
</organism>
<dbReference type="SUPFAM" id="SSF51905">
    <property type="entry name" value="FAD/NAD(P)-binding domain"/>
    <property type="match status" value="2"/>
</dbReference>
<evidence type="ECO:0000313" key="3">
    <source>
        <dbReference type="EMBL" id="ABW02506.1"/>
    </source>
</evidence>
<dbReference type="RefSeq" id="WP_012186725.1">
    <property type="nucleotide sequence ID" value="NC_009954.1"/>
</dbReference>
<dbReference type="STRING" id="397948.Cmaq_1683"/>
<feature type="domain" description="Sulfide dehydrogenase [flavocytochrome c] flavoprotein chain central" evidence="2">
    <location>
        <begin position="142"/>
        <end position="249"/>
    </location>
</feature>
<dbReference type="Pfam" id="PF07992">
    <property type="entry name" value="Pyr_redox_2"/>
    <property type="match status" value="1"/>
</dbReference>